<dbReference type="Pfam" id="PF00847">
    <property type="entry name" value="AP2"/>
    <property type="match status" value="1"/>
</dbReference>
<feature type="region of interest" description="Disordered" evidence="9">
    <location>
        <begin position="155"/>
        <end position="189"/>
    </location>
</feature>
<accession>A0A835QVI3</accession>
<feature type="region of interest" description="Disordered" evidence="9">
    <location>
        <begin position="14"/>
        <end position="48"/>
    </location>
</feature>
<keyword evidence="12" id="KW-1185">Reference proteome</keyword>
<dbReference type="OrthoDB" id="693939at2759"/>
<gene>
    <name evidence="11" type="ORF">HPP92_013841</name>
</gene>
<dbReference type="PRINTS" id="PR00367">
    <property type="entry name" value="ETHRSPELEMNT"/>
</dbReference>
<keyword evidence="3" id="KW-0346">Stress response</keyword>
<proteinExistence type="inferred from homology"/>
<evidence type="ECO:0000256" key="5">
    <source>
        <dbReference type="ARBA" id="ARBA00023159"/>
    </source>
</evidence>
<dbReference type="InterPro" id="IPR016177">
    <property type="entry name" value="DNA-bd_dom_sf"/>
</dbReference>
<dbReference type="CDD" id="cd00018">
    <property type="entry name" value="AP2"/>
    <property type="match status" value="1"/>
</dbReference>
<feature type="compositionally biased region" description="Low complexity" evidence="9">
    <location>
        <begin position="166"/>
        <end position="179"/>
    </location>
</feature>
<reference evidence="11 12" key="1">
    <citation type="journal article" date="2020" name="Nat. Food">
        <title>A phased Vanilla planifolia genome enables genetic improvement of flavour and production.</title>
        <authorList>
            <person name="Hasing T."/>
            <person name="Tang H."/>
            <person name="Brym M."/>
            <person name="Khazi F."/>
            <person name="Huang T."/>
            <person name="Chambers A.H."/>
        </authorList>
    </citation>
    <scope>NUCLEOTIDE SEQUENCE [LARGE SCALE GENOMIC DNA]</scope>
    <source>
        <tissue evidence="11">Leaf</tissue>
    </source>
</reference>
<dbReference type="SMART" id="SM00380">
    <property type="entry name" value="AP2"/>
    <property type="match status" value="1"/>
</dbReference>
<dbReference type="SUPFAM" id="SSF54171">
    <property type="entry name" value="DNA-binding domain"/>
    <property type="match status" value="1"/>
</dbReference>
<organism evidence="11 12">
    <name type="scientific">Vanilla planifolia</name>
    <name type="common">Vanilla</name>
    <dbReference type="NCBI Taxonomy" id="51239"/>
    <lineage>
        <taxon>Eukaryota</taxon>
        <taxon>Viridiplantae</taxon>
        <taxon>Streptophyta</taxon>
        <taxon>Embryophyta</taxon>
        <taxon>Tracheophyta</taxon>
        <taxon>Spermatophyta</taxon>
        <taxon>Magnoliopsida</taxon>
        <taxon>Liliopsida</taxon>
        <taxon>Asparagales</taxon>
        <taxon>Orchidaceae</taxon>
        <taxon>Vanilloideae</taxon>
        <taxon>Vanilleae</taxon>
        <taxon>Vanilla</taxon>
    </lineage>
</organism>
<dbReference type="AlphaFoldDB" id="A0A835QVI3"/>
<comment type="caution">
    <text evidence="11">The sequence shown here is derived from an EMBL/GenBank/DDBJ whole genome shotgun (WGS) entry which is preliminary data.</text>
</comment>
<dbReference type="Gene3D" id="3.30.730.10">
    <property type="entry name" value="AP2/ERF domain"/>
    <property type="match status" value="1"/>
</dbReference>
<comment type="subcellular location">
    <subcellularLocation>
        <location evidence="1">Nucleus</location>
    </subcellularLocation>
</comment>
<dbReference type="PROSITE" id="PS51032">
    <property type="entry name" value="AP2_ERF"/>
    <property type="match status" value="1"/>
</dbReference>
<evidence type="ECO:0000256" key="1">
    <source>
        <dbReference type="ARBA" id="ARBA00004123"/>
    </source>
</evidence>
<evidence type="ECO:0000313" key="11">
    <source>
        <dbReference type="EMBL" id="KAG0477000.1"/>
    </source>
</evidence>
<comment type="similarity">
    <text evidence="8">Belongs to the AP2/ERF transcription factor family. ERF subfamily.</text>
</comment>
<evidence type="ECO:0000256" key="8">
    <source>
        <dbReference type="ARBA" id="ARBA00024343"/>
    </source>
</evidence>
<dbReference type="GO" id="GO:0005634">
    <property type="term" value="C:nucleus"/>
    <property type="evidence" value="ECO:0007669"/>
    <property type="project" value="UniProtKB-SubCell"/>
</dbReference>
<dbReference type="EMBL" id="JADCNL010000006">
    <property type="protein sequence ID" value="KAG0477000.1"/>
    <property type="molecule type" value="Genomic_DNA"/>
</dbReference>
<keyword evidence="4" id="KW-0238">DNA-binding</keyword>
<dbReference type="PANTHER" id="PTHR31241:SF62">
    <property type="entry name" value="DEHYDRATION-RESPONSIVE ELEMENT-BINDING PROTEIN 2D"/>
    <property type="match status" value="1"/>
</dbReference>
<evidence type="ECO:0000259" key="10">
    <source>
        <dbReference type="PROSITE" id="PS51032"/>
    </source>
</evidence>
<feature type="compositionally biased region" description="Basic and acidic residues" evidence="9">
    <location>
        <begin position="14"/>
        <end position="38"/>
    </location>
</feature>
<evidence type="ECO:0000256" key="7">
    <source>
        <dbReference type="ARBA" id="ARBA00023242"/>
    </source>
</evidence>
<dbReference type="InterPro" id="IPR001471">
    <property type="entry name" value="AP2/ERF_dom"/>
</dbReference>
<dbReference type="GO" id="GO:0045893">
    <property type="term" value="P:positive regulation of DNA-templated transcription"/>
    <property type="evidence" value="ECO:0007669"/>
    <property type="project" value="TreeGrafter"/>
</dbReference>
<feature type="region of interest" description="Disordered" evidence="9">
    <location>
        <begin position="62"/>
        <end position="90"/>
    </location>
</feature>
<keyword evidence="7" id="KW-0539">Nucleus</keyword>
<feature type="domain" description="AP2/ERF" evidence="10">
    <location>
        <begin position="98"/>
        <end position="155"/>
    </location>
</feature>
<protein>
    <recommendedName>
        <fullName evidence="10">AP2/ERF domain-containing protein</fullName>
    </recommendedName>
</protein>
<evidence type="ECO:0000256" key="4">
    <source>
        <dbReference type="ARBA" id="ARBA00023125"/>
    </source>
</evidence>
<keyword evidence="2" id="KW-0805">Transcription regulation</keyword>
<dbReference type="GO" id="GO:0000976">
    <property type="term" value="F:transcription cis-regulatory region binding"/>
    <property type="evidence" value="ECO:0007669"/>
    <property type="project" value="TreeGrafter"/>
</dbReference>
<evidence type="ECO:0000256" key="9">
    <source>
        <dbReference type="SAM" id="MobiDB-lite"/>
    </source>
</evidence>
<keyword evidence="5" id="KW-0010">Activator</keyword>
<evidence type="ECO:0000256" key="3">
    <source>
        <dbReference type="ARBA" id="ARBA00023016"/>
    </source>
</evidence>
<dbReference type="FunFam" id="3.30.730.10:FF:000001">
    <property type="entry name" value="Ethylene-responsive transcription factor 2"/>
    <property type="match status" value="1"/>
</dbReference>
<evidence type="ECO:0000313" key="12">
    <source>
        <dbReference type="Proteomes" id="UP000636800"/>
    </source>
</evidence>
<evidence type="ECO:0000256" key="2">
    <source>
        <dbReference type="ARBA" id="ARBA00023015"/>
    </source>
</evidence>
<name>A0A835QVI3_VANPL</name>
<dbReference type="Proteomes" id="UP000636800">
    <property type="component" value="Chromosome 6"/>
</dbReference>
<evidence type="ECO:0000256" key="6">
    <source>
        <dbReference type="ARBA" id="ARBA00023163"/>
    </source>
</evidence>
<dbReference type="GO" id="GO:0003700">
    <property type="term" value="F:DNA-binding transcription factor activity"/>
    <property type="evidence" value="ECO:0007669"/>
    <property type="project" value="InterPro"/>
</dbReference>
<dbReference type="InterPro" id="IPR036955">
    <property type="entry name" value="AP2/ERF_dom_sf"/>
</dbReference>
<sequence length="317" mass="35699">MRKKLRQTTRFVEYEREFSEDKTPESRLQVEMKQQERRAVRRRREGPDSLAETLARWREINRHLGSSDGEKRNNKVPAKGSRKGCMRGKGGPENSCCIYRGVRQRTWGKWVAEIREPNRGNRLWLGTFPTAMEAAHAYDEAARAMYGPNARLNFDNDPSASALEPTTTTSDSGMSTTTTNHSGDSTGTVIKEPSATMVTIKEETKDDELPRPLDLPMEMFDVEDMLRMMDTNPGNAGISGRQCYSGQWEMASPSALSFQLHNPDAKMLGTLGHMVEGDSIRSMRQGLDYWPTGDEELFEDAFHGVGGIRVPQLPSTF</sequence>
<dbReference type="PANTHER" id="PTHR31241">
    <property type="entry name" value="DEHYDRATION-RESPONSIVE ELEMENT-BINDING PROTEIN 2C"/>
    <property type="match status" value="1"/>
</dbReference>
<dbReference type="GO" id="GO:0006950">
    <property type="term" value="P:response to stress"/>
    <property type="evidence" value="ECO:0007669"/>
    <property type="project" value="TreeGrafter"/>
</dbReference>
<keyword evidence="6" id="KW-0804">Transcription</keyword>